<keyword evidence="6 12" id="KW-0808">Transferase</keyword>
<dbReference type="GO" id="GO:0051267">
    <property type="term" value="F:CP2 mannose-ethanolamine phosphotransferase activity"/>
    <property type="evidence" value="ECO:0007669"/>
    <property type="project" value="TreeGrafter"/>
</dbReference>
<dbReference type="FunCoup" id="F4RPC0">
    <property type="interactions" value="297"/>
</dbReference>
<keyword evidence="9 12" id="KW-1133">Transmembrane helix</keyword>
<dbReference type="UniPathway" id="UPA00196"/>
<evidence type="ECO:0000256" key="10">
    <source>
        <dbReference type="ARBA" id="ARBA00023136"/>
    </source>
</evidence>
<dbReference type="Pfam" id="PF01663">
    <property type="entry name" value="Phosphodiest"/>
    <property type="match status" value="1"/>
</dbReference>
<dbReference type="PANTHER" id="PTHR23072:SF0">
    <property type="entry name" value="GPI ETHANOLAMINE PHOSPHATE TRANSFERASE 2"/>
    <property type="match status" value="1"/>
</dbReference>
<dbReference type="InterPro" id="IPR039527">
    <property type="entry name" value="PIGG/GPI7"/>
</dbReference>
<comment type="pathway">
    <text evidence="2 12">Glycolipid biosynthesis; glycosylphosphatidylinositol-anchor biosynthesis.</text>
</comment>
<evidence type="ECO:0000256" key="9">
    <source>
        <dbReference type="ARBA" id="ARBA00022989"/>
    </source>
</evidence>
<dbReference type="GO" id="GO:0005789">
    <property type="term" value="C:endoplasmic reticulum membrane"/>
    <property type="evidence" value="ECO:0007669"/>
    <property type="project" value="UniProtKB-SubCell"/>
</dbReference>
<organism evidence="15">
    <name type="scientific">Melampsora larici-populina (strain 98AG31 / pathotype 3-4-7)</name>
    <name type="common">Poplar leaf rust fungus</name>
    <dbReference type="NCBI Taxonomy" id="747676"/>
    <lineage>
        <taxon>Eukaryota</taxon>
        <taxon>Fungi</taxon>
        <taxon>Dikarya</taxon>
        <taxon>Basidiomycota</taxon>
        <taxon>Pucciniomycotina</taxon>
        <taxon>Pucciniomycetes</taxon>
        <taxon>Pucciniales</taxon>
        <taxon>Melampsoraceae</taxon>
        <taxon>Melampsora</taxon>
    </lineage>
</organism>
<keyword evidence="15" id="KW-1185">Reference proteome</keyword>
<evidence type="ECO:0000256" key="4">
    <source>
        <dbReference type="ARBA" id="ARBA00020830"/>
    </source>
</evidence>
<dbReference type="PANTHER" id="PTHR23072">
    <property type="entry name" value="PHOSPHATIDYLINOSITOL GLYCAN-RELATED"/>
    <property type="match status" value="1"/>
</dbReference>
<keyword evidence="10 12" id="KW-0472">Membrane</keyword>
<evidence type="ECO:0000256" key="5">
    <source>
        <dbReference type="ARBA" id="ARBA00022502"/>
    </source>
</evidence>
<dbReference type="InterPro" id="IPR037674">
    <property type="entry name" value="PIG-G_N"/>
</dbReference>
<keyword evidence="11" id="KW-0325">Glycoprotein</keyword>
<evidence type="ECO:0000256" key="1">
    <source>
        <dbReference type="ARBA" id="ARBA00004477"/>
    </source>
</evidence>
<dbReference type="Pfam" id="PF19316">
    <property type="entry name" value="PIGO_PIGG"/>
    <property type="match status" value="1"/>
</dbReference>
<protein>
    <recommendedName>
        <fullName evidence="4 12">GPI ethanolamine phosphate transferase 2</fullName>
    </recommendedName>
</protein>
<dbReference type="VEuPathDB" id="FungiDB:MELLADRAFT_87689"/>
<keyword evidence="5 12" id="KW-0337">GPI-anchor biosynthesis</keyword>
<dbReference type="InParanoid" id="F4RPC0"/>
<evidence type="ECO:0000256" key="11">
    <source>
        <dbReference type="ARBA" id="ARBA00023180"/>
    </source>
</evidence>
<dbReference type="Gene3D" id="3.40.720.10">
    <property type="entry name" value="Alkaline Phosphatase, subunit A"/>
    <property type="match status" value="1"/>
</dbReference>
<feature type="transmembrane region" description="Helical" evidence="12">
    <location>
        <begin position="719"/>
        <end position="743"/>
    </location>
</feature>
<dbReference type="AlphaFoldDB" id="F4RPC0"/>
<dbReference type="KEGG" id="mlr:MELLADRAFT_87689"/>
<keyword evidence="8 12" id="KW-0256">Endoplasmic reticulum</keyword>
<comment type="caution">
    <text evidence="12">Lacks conserved residue(s) required for the propagation of feature annotation.</text>
</comment>
<evidence type="ECO:0000256" key="6">
    <source>
        <dbReference type="ARBA" id="ARBA00022679"/>
    </source>
</evidence>
<evidence type="ECO:0000256" key="12">
    <source>
        <dbReference type="RuleBase" id="RU367106"/>
    </source>
</evidence>
<comment type="subcellular location">
    <subcellularLocation>
        <location evidence="1 12">Endoplasmic reticulum membrane</location>
        <topology evidence="1 12">Multi-pass membrane protein</topology>
    </subcellularLocation>
</comment>
<evidence type="ECO:0000313" key="15">
    <source>
        <dbReference type="Proteomes" id="UP000001072"/>
    </source>
</evidence>
<keyword evidence="7 12" id="KW-0812">Transmembrane</keyword>
<feature type="transmembrane region" description="Helical" evidence="12">
    <location>
        <begin position="551"/>
        <end position="567"/>
    </location>
</feature>
<dbReference type="Proteomes" id="UP000001072">
    <property type="component" value="Unassembled WGS sequence"/>
</dbReference>
<evidence type="ECO:0000313" key="14">
    <source>
        <dbReference type="EMBL" id="EGG05875.1"/>
    </source>
</evidence>
<dbReference type="InterPro" id="IPR017850">
    <property type="entry name" value="Alkaline_phosphatase_core_sf"/>
</dbReference>
<feature type="domain" description="GPI ethanolamine phosphate transferase 2 C-terminal" evidence="13">
    <location>
        <begin position="678"/>
        <end position="809"/>
    </location>
</feature>
<dbReference type="InterPro" id="IPR045687">
    <property type="entry name" value="PIGG/GPI7_C"/>
</dbReference>
<feature type="transmembrane region" description="Helical" evidence="12">
    <location>
        <begin position="12"/>
        <end position="30"/>
    </location>
</feature>
<dbReference type="GO" id="GO:0006506">
    <property type="term" value="P:GPI anchor biosynthetic process"/>
    <property type="evidence" value="ECO:0007669"/>
    <property type="project" value="UniProtKB-UniPathway"/>
</dbReference>
<dbReference type="CDD" id="cd16024">
    <property type="entry name" value="GPI_EPT_2"/>
    <property type="match status" value="1"/>
</dbReference>
<evidence type="ECO:0000256" key="8">
    <source>
        <dbReference type="ARBA" id="ARBA00022824"/>
    </source>
</evidence>
<dbReference type="eggNOG" id="KOG2125">
    <property type="taxonomic scope" value="Eukaryota"/>
</dbReference>
<feature type="transmembrane region" description="Helical" evidence="12">
    <location>
        <begin position="587"/>
        <end position="605"/>
    </location>
</feature>
<dbReference type="OrthoDB" id="272139at2759"/>
<reference evidence="15" key="1">
    <citation type="journal article" date="2011" name="Proc. Natl. Acad. Sci. U.S.A.">
        <title>Obligate biotrophy features unraveled by the genomic analysis of rust fungi.</title>
        <authorList>
            <person name="Duplessis S."/>
            <person name="Cuomo C.A."/>
            <person name="Lin Y.-C."/>
            <person name="Aerts A."/>
            <person name="Tisserant E."/>
            <person name="Veneault-Fourrey C."/>
            <person name="Joly D.L."/>
            <person name="Hacquard S."/>
            <person name="Amselem J."/>
            <person name="Cantarel B.L."/>
            <person name="Chiu R."/>
            <person name="Coutinho P.M."/>
            <person name="Feau N."/>
            <person name="Field M."/>
            <person name="Frey P."/>
            <person name="Gelhaye E."/>
            <person name="Goldberg J."/>
            <person name="Grabherr M.G."/>
            <person name="Kodira C.D."/>
            <person name="Kohler A."/>
            <person name="Kuees U."/>
            <person name="Lindquist E.A."/>
            <person name="Lucas S.M."/>
            <person name="Mago R."/>
            <person name="Mauceli E."/>
            <person name="Morin E."/>
            <person name="Murat C."/>
            <person name="Pangilinan J.L."/>
            <person name="Park R."/>
            <person name="Pearson M."/>
            <person name="Quesneville H."/>
            <person name="Rouhier N."/>
            <person name="Sakthikumar S."/>
            <person name="Salamov A.A."/>
            <person name="Schmutz J."/>
            <person name="Selles B."/>
            <person name="Shapiro H."/>
            <person name="Tanguay P."/>
            <person name="Tuskan G.A."/>
            <person name="Henrissat B."/>
            <person name="Van de Peer Y."/>
            <person name="Rouze P."/>
            <person name="Ellis J.G."/>
            <person name="Dodds P.N."/>
            <person name="Schein J.E."/>
            <person name="Zhong S."/>
            <person name="Hamelin R.C."/>
            <person name="Grigoriev I.V."/>
            <person name="Szabo L.J."/>
            <person name="Martin F."/>
        </authorList>
    </citation>
    <scope>NUCLEOTIDE SEQUENCE [LARGE SCALE GENOMIC DNA]</scope>
    <source>
        <strain evidence="15">98AG31 / pathotype 3-4-7</strain>
    </source>
</reference>
<dbReference type="STRING" id="747676.F4RPC0"/>
<dbReference type="SUPFAM" id="SSF53649">
    <property type="entry name" value="Alkaline phosphatase-like"/>
    <property type="match status" value="1"/>
</dbReference>
<dbReference type="HOGENOM" id="CLU_004770_4_0_1"/>
<evidence type="ECO:0000256" key="7">
    <source>
        <dbReference type="ARBA" id="ARBA00022692"/>
    </source>
</evidence>
<comment type="function">
    <text evidence="12">Ethanolamine phosphate transferase involved in glycosylphosphatidylinositol-anchor biosynthesis. Transfers ethanolamine phosphate to the GPI second mannose.</text>
</comment>
<sequence>MTVSRVQNLPGNSIYALIFIAQILGALLFAKGFFPLNKPAEGYGIPLHNKDGTHSSPGFDRLVFVLIDALRTLVREGKGIPFTANAQSPTVTLPRLKAMTSADVVHALGVNPQFIDAVWNIDDSSNGGALLAHTDTWVRQVIFGPQSHSENNRTQTRGKRRALFFGDDTWLRLFPTDWFEDHDGVSSFYVTDTEIVDYNVTRHLDDALSDNSKVDWDVLMLHYLGLDHVGHLGGARSPLMGPKQNQLDNVISRLYAKISNDFVKTGLRTVLVVAGDHGMTDAGNHGGSSDGEVSAGLLFASPSFNLPRLDDAEKIKPERVQQMDIVPTLSVLFQGGIPPASIGVAIESVFEATFSSSSNVTTTTLLVERVLRHNAIQLAKILALSTNINSVYNMLPITKQDATLPELERILSAMNVHQIRSFLRQAQGRLLEQFSGHNFYEMVTGLLILLTHEAWFFLGSTLLLVLAIWPTPTKQTRMDTIPKRISYVAASAIIRILRGWSHNGQKATPNHSMSHLLRSSPWALHILDSTGFVILLMRLRPYDIEGVENCLAYMAVSLAGCLTLLPSDHPYFNVFGTNMDLASHDHFRAIYILLLLSIIMAFLGSSRRQSHRVFRLAYLVFFRSMTRPVNYFPLWLAFFVPDLIIPSQIGWPNHKILSQSHPQTSTALESSDTDVIRYEALVLAWVQLAFTKCTFFAFGGSNSLATVDLSNAYNGITSYSLPIVTILTFLSNFAGPICISLGFTSLRTYEQKQGYSLQAQMTRVHLSAYHSIYLFIICLIGTAFSEHLFVYTVFSPAVLYGFVWTFFHYFTMFIDYAFL</sequence>
<proteinExistence type="inferred from homology"/>
<dbReference type="RefSeq" id="XP_007410931.1">
    <property type="nucleotide sequence ID" value="XM_007410869.1"/>
</dbReference>
<accession>F4RPC0</accession>
<feature type="transmembrane region" description="Helical" evidence="12">
    <location>
        <begin position="797"/>
        <end position="818"/>
    </location>
</feature>
<feature type="transmembrane region" description="Helical" evidence="12">
    <location>
        <begin position="764"/>
        <end position="785"/>
    </location>
</feature>
<dbReference type="EMBL" id="GL883111">
    <property type="protein sequence ID" value="EGG05875.1"/>
    <property type="molecule type" value="Genomic_DNA"/>
</dbReference>
<evidence type="ECO:0000256" key="3">
    <source>
        <dbReference type="ARBA" id="ARBA00005315"/>
    </source>
</evidence>
<comment type="similarity">
    <text evidence="3 12">Belongs to the PIGG/PIGN/PIGO family. PIGG subfamily.</text>
</comment>
<feature type="transmembrane region" description="Helical" evidence="12">
    <location>
        <begin position="446"/>
        <end position="469"/>
    </location>
</feature>
<evidence type="ECO:0000259" key="13">
    <source>
        <dbReference type="Pfam" id="PF19316"/>
    </source>
</evidence>
<name>F4RPC0_MELLP</name>
<dbReference type="InterPro" id="IPR002591">
    <property type="entry name" value="Phosphodiest/P_Trfase"/>
</dbReference>
<gene>
    <name evidence="14" type="ORF">MELLADRAFT_87689</name>
</gene>
<dbReference type="GeneID" id="18934608"/>
<evidence type="ECO:0000256" key="2">
    <source>
        <dbReference type="ARBA" id="ARBA00004687"/>
    </source>
</evidence>